<accession>A0A8H7D827</accession>
<evidence type="ECO:0000313" key="2">
    <source>
        <dbReference type="EMBL" id="KAF7362907.1"/>
    </source>
</evidence>
<feature type="compositionally biased region" description="Polar residues" evidence="1">
    <location>
        <begin position="625"/>
        <end position="656"/>
    </location>
</feature>
<dbReference type="OrthoDB" id="2631524at2759"/>
<proteinExistence type="predicted"/>
<feature type="compositionally biased region" description="Polar residues" evidence="1">
    <location>
        <begin position="691"/>
        <end position="707"/>
    </location>
</feature>
<reference evidence="2" key="1">
    <citation type="submission" date="2020-05" db="EMBL/GenBank/DDBJ databases">
        <title>Mycena genomes resolve the evolution of fungal bioluminescence.</title>
        <authorList>
            <person name="Tsai I.J."/>
        </authorList>
    </citation>
    <scope>NUCLEOTIDE SEQUENCE</scope>
    <source>
        <strain evidence="2">CCC161011</strain>
    </source>
</reference>
<protein>
    <submittedName>
        <fullName evidence="2">Uncharacterized protein</fullName>
    </submittedName>
</protein>
<keyword evidence="3" id="KW-1185">Reference proteome</keyword>
<dbReference type="AlphaFoldDB" id="A0A8H7D827"/>
<organism evidence="2 3">
    <name type="scientific">Mycena venus</name>
    <dbReference type="NCBI Taxonomy" id="2733690"/>
    <lineage>
        <taxon>Eukaryota</taxon>
        <taxon>Fungi</taxon>
        <taxon>Dikarya</taxon>
        <taxon>Basidiomycota</taxon>
        <taxon>Agaricomycotina</taxon>
        <taxon>Agaricomycetes</taxon>
        <taxon>Agaricomycetidae</taxon>
        <taxon>Agaricales</taxon>
        <taxon>Marasmiineae</taxon>
        <taxon>Mycenaceae</taxon>
        <taxon>Mycena</taxon>
    </lineage>
</organism>
<dbReference type="EMBL" id="JACAZI010000004">
    <property type="protein sequence ID" value="KAF7362907.1"/>
    <property type="molecule type" value="Genomic_DNA"/>
</dbReference>
<gene>
    <name evidence="2" type="ORF">MVEN_00641300</name>
</gene>
<comment type="caution">
    <text evidence="2">The sequence shown here is derived from an EMBL/GenBank/DDBJ whole genome shotgun (WGS) entry which is preliminary data.</text>
</comment>
<evidence type="ECO:0000256" key="1">
    <source>
        <dbReference type="SAM" id="MobiDB-lite"/>
    </source>
</evidence>
<dbReference type="Proteomes" id="UP000620124">
    <property type="component" value="Unassembled WGS sequence"/>
</dbReference>
<evidence type="ECO:0000313" key="3">
    <source>
        <dbReference type="Proteomes" id="UP000620124"/>
    </source>
</evidence>
<sequence>MAPIRLKTWVPRNTKPTWDWKAKNSAELGHFTVPFATKEYIQNIVGQILKDLQVREWNDWTREDLRQKTVEERVARKSSLAEAYPGLLTGPHGVSLGNQNCLPLYILSANISVPQKTNFMAAIVLWSTGSSRKAVSFFNNHLDNNASFDSFAIDGESTSKANEWAVGEKGKGFILATQYLAEYIAKSEEGNYSPPLGISFRVGEQIGELKWKKSRKVGSEDSLRLILDDLTTREVGDYLEHRYQLDIDDAFDGGDPDEYDRTMETAKMREKSAKILEQAAKRRSKLGLDGSNGTSVVRSDEVCITIIGIAAHQADPEYLFSGIFGVIPPSSRWRSPNSLIEFFLHHGKPRFYHRDQHVPHGLHLNKLSVNYHGDLSLSSERIMVLKDRVRNSRYRSAMCAAIHLAFRTLPDLAVELADDILTDDHSDSLAGILVPPNQESAEEYRTAFEKVWRRNISTSLELHPHTSLENNLLLFSQLSLEPVIVTPRVLEILHQSGAYMPVREYARKRLLESCSIPNFSGLDRIRATLRKLLPNVPSENISVRQYDNLYPSVVWDDKHNLFALARPKPCEDHPAEECLCWVGPALHDIAKEYKGNAISLRKLWRAFAVEMGGDTTIKRAPSLTPMDTSGGSGSHSNATTQLSVTSRSSVQASATGSSESPNPFSTPNPFTPRTSNNLSRAPANQPAAPFTITQSPTVSNAGGTSPSAPQPPQNKDEAAANKAALAQLSKLVFGFDPVQKYDEVVGKLELHQKTLADQEHLVHQLITSASGKDTRIATLERDIKKLQDELASSDDWVLAAAERANKRKRTA</sequence>
<name>A0A8H7D827_9AGAR</name>
<feature type="region of interest" description="Disordered" evidence="1">
    <location>
        <begin position="617"/>
        <end position="720"/>
    </location>
</feature>